<keyword evidence="3" id="KW-1185">Reference proteome</keyword>
<evidence type="ECO:0008006" key="4">
    <source>
        <dbReference type="Google" id="ProtNLM"/>
    </source>
</evidence>
<dbReference type="AlphaFoldDB" id="A0AAD7MKY3"/>
<evidence type="ECO:0000313" key="3">
    <source>
        <dbReference type="Proteomes" id="UP001215598"/>
    </source>
</evidence>
<accession>A0AAD7MKY3</accession>
<reference evidence="2" key="1">
    <citation type="submission" date="2023-03" db="EMBL/GenBank/DDBJ databases">
        <title>Massive genome expansion in bonnet fungi (Mycena s.s.) driven by repeated elements and novel gene families across ecological guilds.</title>
        <authorList>
            <consortium name="Lawrence Berkeley National Laboratory"/>
            <person name="Harder C.B."/>
            <person name="Miyauchi S."/>
            <person name="Viragh M."/>
            <person name="Kuo A."/>
            <person name="Thoen E."/>
            <person name="Andreopoulos B."/>
            <person name="Lu D."/>
            <person name="Skrede I."/>
            <person name="Drula E."/>
            <person name="Henrissat B."/>
            <person name="Morin E."/>
            <person name="Kohler A."/>
            <person name="Barry K."/>
            <person name="LaButti K."/>
            <person name="Morin E."/>
            <person name="Salamov A."/>
            <person name="Lipzen A."/>
            <person name="Mereny Z."/>
            <person name="Hegedus B."/>
            <person name="Baldrian P."/>
            <person name="Stursova M."/>
            <person name="Weitz H."/>
            <person name="Taylor A."/>
            <person name="Grigoriev I.V."/>
            <person name="Nagy L.G."/>
            <person name="Martin F."/>
            <person name="Kauserud H."/>
        </authorList>
    </citation>
    <scope>NUCLEOTIDE SEQUENCE</scope>
    <source>
        <strain evidence="2">CBHHK182m</strain>
    </source>
</reference>
<feature type="region of interest" description="Disordered" evidence="1">
    <location>
        <begin position="367"/>
        <end position="482"/>
    </location>
</feature>
<organism evidence="2 3">
    <name type="scientific">Mycena metata</name>
    <dbReference type="NCBI Taxonomy" id="1033252"/>
    <lineage>
        <taxon>Eukaryota</taxon>
        <taxon>Fungi</taxon>
        <taxon>Dikarya</taxon>
        <taxon>Basidiomycota</taxon>
        <taxon>Agaricomycotina</taxon>
        <taxon>Agaricomycetes</taxon>
        <taxon>Agaricomycetidae</taxon>
        <taxon>Agaricales</taxon>
        <taxon>Marasmiineae</taxon>
        <taxon>Mycenaceae</taxon>
        <taxon>Mycena</taxon>
    </lineage>
</organism>
<feature type="region of interest" description="Disordered" evidence="1">
    <location>
        <begin position="16"/>
        <end position="38"/>
    </location>
</feature>
<comment type="caution">
    <text evidence="2">The sequence shown here is derived from an EMBL/GenBank/DDBJ whole genome shotgun (WGS) entry which is preliminary data.</text>
</comment>
<feature type="region of interest" description="Disordered" evidence="1">
    <location>
        <begin position="223"/>
        <end position="276"/>
    </location>
</feature>
<feature type="compositionally biased region" description="Basic and acidic residues" evidence="1">
    <location>
        <begin position="412"/>
        <end position="444"/>
    </location>
</feature>
<dbReference type="Proteomes" id="UP001215598">
    <property type="component" value="Unassembled WGS sequence"/>
</dbReference>
<evidence type="ECO:0000313" key="2">
    <source>
        <dbReference type="EMBL" id="KAJ7721112.1"/>
    </source>
</evidence>
<name>A0AAD7MKY3_9AGAR</name>
<protein>
    <recommendedName>
        <fullName evidence="4">Zn(2)-C6 fungal-type domain-containing protein</fullName>
    </recommendedName>
</protein>
<feature type="compositionally biased region" description="Basic residues" evidence="1">
    <location>
        <begin position="460"/>
        <end position="469"/>
    </location>
</feature>
<gene>
    <name evidence="2" type="ORF">B0H16DRAFT_377987</name>
</gene>
<dbReference type="EMBL" id="JARKIB010000233">
    <property type="protein sequence ID" value="KAJ7721112.1"/>
    <property type="molecule type" value="Genomic_DNA"/>
</dbReference>
<evidence type="ECO:0000256" key="1">
    <source>
        <dbReference type="SAM" id="MobiDB-lite"/>
    </source>
</evidence>
<feature type="compositionally biased region" description="Acidic residues" evidence="1">
    <location>
        <begin position="16"/>
        <end position="27"/>
    </location>
</feature>
<proteinExistence type="predicted"/>
<sequence length="482" mass="54108">MAAEWLVDILGRDEEDVHTEIQDDGESETGLNERADSPEIDRESIDDRVCDICIKTGESCVVESGRQACRRCGAKKLRCSLVDRATKQRHNSPAENFDDRACNVCIKTGESCVVDFGRQACRGCGAKKLRCSLVDPAMKQRHDSTAEPGSGLNKPTHSLEIDRESLDESYRANFDESDRESFDDGGASFDKACDTCMNARESCVVESGRKACRRCVAKKLRCSKAPKQRHDETGKARKRERGASVESQSQPAHKKTRWQTREDSGPGPIAEGSRTEIAELNDRIDKLLRKQQRLKEQLQAAEKREEQTGSVLAYHHQAIRELLKQGLQQDDKKFKIHLERLDKYEPLWDMTGDEEEVRLLLAESANPAGFSEEEDTLLSPSKSSAGKEMAPQVARELPEKMEVDEELTGESEPAKQEPKAETAPRRRVEVPAKEGRPHTVKPEPIEEEGWVGPGYNEGGRKKRLMKRASKLFVPDDDDYSAL</sequence>